<protein>
    <recommendedName>
        <fullName evidence="2">Head decoration protein</fullName>
    </recommendedName>
</protein>
<sequence length="240" mass="24939">MSTQTKETVLGDVVKWEQPHEYCRSNLVISRNLTATVGLAVGECLEPDTAVAQIHTTANVAGAPTADGGTYRLGYKGQWTTALAWNATLATAKTAFELLSTVTDTVTFSAAPAVTGTTCTWATAGPKDEIEVDSRLLLDGVVVMTMTTAVSTIGSLVASRVIIATGSNATSILLEKVTVAELNDGNNIERACLVRGAAIVDSDQLAVLAAQKAAALTALIALGIQFRTEPTIYQSGPPTA</sequence>
<organism evidence="1">
    <name type="scientific">marine sediment metagenome</name>
    <dbReference type="NCBI Taxonomy" id="412755"/>
    <lineage>
        <taxon>unclassified sequences</taxon>
        <taxon>metagenomes</taxon>
        <taxon>ecological metagenomes</taxon>
    </lineage>
</organism>
<proteinExistence type="predicted"/>
<evidence type="ECO:0000313" key="1">
    <source>
        <dbReference type="EMBL" id="KKN57518.1"/>
    </source>
</evidence>
<dbReference type="AlphaFoldDB" id="A0A0F9UV47"/>
<evidence type="ECO:0008006" key="2">
    <source>
        <dbReference type="Google" id="ProtNLM"/>
    </source>
</evidence>
<name>A0A0F9UV47_9ZZZZ</name>
<dbReference type="EMBL" id="LAZR01000799">
    <property type="protein sequence ID" value="KKN57518.1"/>
    <property type="molecule type" value="Genomic_DNA"/>
</dbReference>
<gene>
    <name evidence="1" type="ORF">LCGC14_0561350</name>
</gene>
<reference evidence="1" key="1">
    <citation type="journal article" date="2015" name="Nature">
        <title>Complex archaea that bridge the gap between prokaryotes and eukaryotes.</title>
        <authorList>
            <person name="Spang A."/>
            <person name="Saw J.H."/>
            <person name="Jorgensen S.L."/>
            <person name="Zaremba-Niedzwiedzka K."/>
            <person name="Martijn J."/>
            <person name="Lind A.E."/>
            <person name="van Eijk R."/>
            <person name="Schleper C."/>
            <person name="Guy L."/>
            <person name="Ettema T.J."/>
        </authorList>
    </citation>
    <scope>NUCLEOTIDE SEQUENCE</scope>
</reference>
<comment type="caution">
    <text evidence="1">The sequence shown here is derived from an EMBL/GenBank/DDBJ whole genome shotgun (WGS) entry which is preliminary data.</text>
</comment>
<accession>A0A0F9UV47</accession>